<accession>A0A699WPH7</accession>
<proteinExistence type="predicted"/>
<comment type="caution">
    <text evidence="1">The sequence shown here is derived from an EMBL/GenBank/DDBJ whole genome shotgun (WGS) entry which is preliminary data.</text>
</comment>
<organism evidence="1">
    <name type="scientific">Tanacetum cinerariifolium</name>
    <name type="common">Dalmatian daisy</name>
    <name type="synonym">Chrysanthemum cinerariifolium</name>
    <dbReference type="NCBI Taxonomy" id="118510"/>
    <lineage>
        <taxon>Eukaryota</taxon>
        <taxon>Viridiplantae</taxon>
        <taxon>Streptophyta</taxon>
        <taxon>Embryophyta</taxon>
        <taxon>Tracheophyta</taxon>
        <taxon>Spermatophyta</taxon>
        <taxon>Magnoliopsida</taxon>
        <taxon>eudicotyledons</taxon>
        <taxon>Gunneridae</taxon>
        <taxon>Pentapetalae</taxon>
        <taxon>asterids</taxon>
        <taxon>campanulids</taxon>
        <taxon>Asterales</taxon>
        <taxon>Asteraceae</taxon>
        <taxon>Asteroideae</taxon>
        <taxon>Anthemideae</taxon>
        <taxon>Anthemidinae</taxon>
        <taxon>Tanacetum</taxon>
    </lineage>
</organism>
<dbReference type="EMBL" id="BKCJ011729285">
    <property type="protein sequence ID" value="GFD48759.1"/>
    <property type="molecule type" value="Genomic_DNA"/>
</dbReference>
<gene>
    <name evidence="1" type="ORF">Tci_920728</name>
</gene>
<evidence type="ECO:0000313" key="1">
    <source>
        <dbReference type="EMBL" id="GFD48759.1"/>
    </source>
</evidence>
<reference evidence="1" key="1">
    <citation type="journal article" date="2019" name="Sci. Rep.">
        <title>Draft genome of Tanacetum cinerariifolium, the natural source of mosquito coil.</title>
        <authorList>
            <person name="Yamashiro T."/>
            <person name="Shiraishi A."/>
            <person name="Satake H."/>
            <person name="Nakayama K."/>
        </authorList>
    </citation>
    <scope>NUCLEOTIDE SEQUENCE</scope>
</reference>
<feature type="non-terminal residue" evidence="1">
    <location>
        <position position="1"/>
    </location>
</feature>
<dbReference type="AlphaFoldDB" id="A0A699WPH7"/>
<name>A0A699WPH7_TANCI</name>
<sequence>ASKEYAAQKQQLENRCQNLSVWFQAMRGQFLAAKAERQWLEHVVQKKQQVIEVLVPYYPHPLTPDLQYAIELY</sequence>
<protein>
    <submittedName>
        <fullName evidence="1">Uncharacterized protein</fullName>
    </submittedName>
</protein>